<evidence type="ECO:0000313" key="3">
    <source>
        <dbReference type="EMBL" id="PWA36490.1"/>
    </source>
</evidence>
<dbReference type="Proteomes" id="UP000245207">
    <property type="component" value="Unassembled WGS sequence"/>
</dbReference>
<dbReference type="OrthoDB" id="1893065at2759"/>
<name>A0A2U1KI89_ARTAN</name>
<keyword evidence="4" id="KW-1185">Reference proteome</keyword>
<dbReference type="EMBL" id="PKPP01018120">
    <property type="protein sequence ID" value="PWA36490.1"/>
    <property type="molecule type" value="Genomic_DNA"/>
</dbReference>
<gene>
    <name evidence="3" type="ORF">CTI12_AA599460</name>
</gene>
<evidence type="ECO:0000313" key="4">
    <source>
        <dbReference type="Proteomes" id="UP000245207"/>
    </source>
</evidence>
<dbReference type="PANTHER" id="PTHR31301:SF67">
    <property type="entry name" value="LOB DOMAIN-CONTAINING PROTEIN 22"/>
    <property type="match status" value="1"/>
</dbReference>
<dbReference type="STRING" id="35608.A0A2U1KI89"/>
<dbReference type="AlphaFoldDB" id="A0A2U1KI89"/>
<dbReference type="PANTHER" id="PTHR31301">
    <property type="entry name" value="LOB DOMAIN-CONTAINING PROTEIN 4-RELATED"/>
    <property type="match status" value="1"/>
</dbReference>
<protein>
    <recommendedName>
        <fullName evidence="2">LOB domain-containing protein</fullName>
    </recommendedName>
</protein>
<organism evidence="3 4">
    <name type="scientific">Artemisia annua</name>
    <name type="common">Sweet wormwood</name>
    <dbReference type="NCBI Taxonomy" id="35608"/>
    <lineage>
        <taxon>Eukaryota</taxon>
        <taxon>Viridiplantae</taxon>
        <taxon>Streptophyta</taxon>
        <taxon>Embryophyta</taxon>
        <taxon>Tracheophyta</taxon>
        <taxon>Spermatophyta</taxon>
        <taxon>Magnoliopsida</taxon>
        <taxon>eudicotyledons</taxon>
        <taxon>Gunneridae</taxon>
        <taxon>Pentapetalae</taxon>
        <taxon>asterids</taxon>
        <taxon>campanulids</taxon>
        <taxon>Asterales</taxon>
        <taxon>Asteraceae</taxon>
        <taxon>Asteroideae</taxon>
        <taxon>Anthemideae</taxon>
        <taxon>Artemisiinae</taxon>
        <taxon>Artemisia</taxon>
    </lineage>
</organism>
<comment type="similarity">
    <text evidence="1">Belongs to the LOB domain-containing protein family.</text>
</comment>
<feature type="domain" description="LOB" evidence="2">
    <location>
        <begin position="19"/>
        <end position="120"/>
    </location>
</feature>
<evidence type="ECO:0000256" key="1">
    <source>
        <dbReference type="ARBA" id="ARBA00005474"/>
    </source>
</evidence>
<reference evidence="3 4" key="1">
    <citation type="journal article" date="2018" name="Mol. Plant">
        <title>The genome of Artemisia annua provides insight into the evolution of Asteraceae family and artemisinin biosynthesis.</title>
        <authorList>
            <person name="Shen Q."/>
            <person name="Zhang L."/>
            <person name="Liao Z."/>
            <person name="Wang S."/>
            <person name="Yan T."/>
            <person name="Shi P."/>
            <person name="Liu M."/>
            <person name="Fu X."/>
            <person name="Pan Q."/>
            <person name="Wang Y."/>
            <person name="Lv Z."/>
            <person name="Lu X."/>
            <person name="Zhang F."/>
            <person name="Jiang W."/>
            <person name="Ma Y."/>
            <person name="Chen M."/>
            <person name="Hao X."/>
            <person name="Li L."/>
            <person name="Tang Y."/>
            <person name="Lv G."/>
            <person name="Zhou Y."/>
            <person name="Sun X."/>
            <person name="Brodelius P.E."/>
            <person name="Rose J.K.C."/>
            <person name="Tang K."/>
        </authorList>
    </citation>
    <scope>NUCLEOTIDE SEQUENCE [LARGE SCALE GENOMIC DNA]</scope>
    <source>
        <strain evidence="4">cv. Huhao1</strain>
        <tissue evidence="3">Leaf</tissue>
    </source>
</reference>
<dbReference type="InterPro" id="IPR004883">
    <property type="entry name" value="LOB"/>
</dbReference>
<accession>A0A2U1KI89</accession>
<comment type="caution">
    <text evidence="3">The sequence shown here is derived from an EMBL/GenBank/DDBJ whole genome shotgun (WGS) entry which is preliminary data.</text>
</comment>
<proteinExistence type="inferred from homology"/>
<dbReference type="Pfam" id="PF03195">
    <property type="entry name" value="LOB"/>
    <property type="match status" value="1"/>
</dbReference>
<dbReference type="PROSITE" id="PS50891">
    <property type="entry name" value="LOB"/>
    <property type="match status" value="1"/>
</dbReference>
<evidence type="ECO:0000259" key="2">
    <source>
        <dbReference type="PROSITE" id="PS50891"/>
    </source>
</evidence>
<sequence>MTTHNNLNNQPPRSNSTNQACAACRYQRRKCTPDCLLAPYFPHNRQRQFQNAHKLFGVSNITKIIGHLDRPHKDEAMRSIIYQSDVRAQDPVGGCYRIIRELERQIAMSHAELELVSQQLAVCRNVGMQTQNETQNEECFDFNDDEVDCDPRLYEHHGLNEQNHASVCDDFKLLLIDDVTTLDYKETNKPSEESLYNDENHQILKVEKVSYQEYNEEEPCDVEGCCYFCYSLRL</sequence>